<sequence>MSSDLPVTRRLQPPFRPTKRSLPFKLWVLAALNQTHILFLANISLKSLKTTANNSADRKRAEEQLYLLRSAPPGQAADSTPPELACECVRFGSQPEYSGGRNDIWKGRWLDKEDVALIFYREYKEGLRDDDAIRRFERQIRVWRKLDNPFILRLYGWCKFEGETYLVSPWLKNRDAVRYLEGGGDRRLRCLSLIYEISQGLRYLHVQGIIHGSIKPSNILVQDDGHAVLSDFSLAKIATPEAKNTEDNLQINFYRYQAPEAILDQAISEASDVYSWAMTALEIITGNPPYHTWKSPGQFIPQIVTKNQIPTRSDYNSSVLGRYPEIWELLVRCWNREPVNRPTAEKIVEELEKILGLK</sequence>
<dbReference type="OrthoDB" id="5966500at2759"/>
<dbReference type="EMBL" id="KN823017">
    <property type="protein sequence ID" value="KIO26933.1"/>
    <property type="molecule type" value="Genomic_DNA"/>
</dbReference>
<dbReference type="SUPFAM" id="SSF56112">
    <property type="entry name" value="Protein kinase-like (PK-like)"/>
    <property type="match status" value="1"/>
</dbReference>
<dbReference type="InterPro" id="IPR000719">
    <property type="entry name" value="Prot_kinase_dom"/>
</dbReference>
<dbReference type="AlphaFoldDB" id="A0A0C3KZW0"/>
<dbReference type="Pfam" id="PF07714">
    <property type="entry name" value="PK_Tyr_Ser-Thr"/>
    <property type="match status" value="1"/>
</dbReference>
<dbReference type="Proteomes" id="UP000054248">
    <property type="component" value="Unassembled WGS sequence"/>
</dbReference>
<proteinExistence type="predicted"/>
<feature type="domain" description="Protein kinase" evidence="5">
    <location>
        <begin position="90"/>
        <end position="355"/>
    </location>
</feature>
<reference evidence="6 7" key="1">
    <citation type="submission" date="2014-04" db="EMBL/GenBank/DDBJ databases">
        <authorList>
            <consortium name="DOE Joint Genome Institute"/>
            <person name="Kuo A."/>
            <person name="Girlanda M."/>
            <person name="Perotto S."/>
            <person name="Kohler A."/>
            <person name="Nagy L.G."/>
            <person name="Floudas D."/>
            <person name="Copeland A."/>
            <person name="Barry K.W."/>
            <person name="Cichocki N."/>
            <person name="Veneault-Fourrey C."/>
            <person name="LaButti K."/>
            <person name="Lindquist E.A."/>
            <person name="Lipzen A."/>
            <person name="Lundell T."/>
            <person name="Morin E."/>
            <person name="Murat C."/>
            <person name="Sun H."/>
            <person name="Tunlid A."/>
            <person name="Henrissat B."/>
            <person name="Grigoriev I.V."/>
            <person name="Hibbett D.S."/>
            <person name="Martin F."/>
            <person name="Nordberg H.P."/>
            <person name="Cantor M.N."/>
            <person name="Hua S.X."/>
        </authorList>
    </citation>
    <scope>NUCLEOTIDE SEQUENCE [LARGE SCALE GENOMIC DNA]</scope>
    <source>
        <strain evidence="6 7">MUT 4182</strain>
    </source>
</reference>
<keyword evidence="4" id="KW-0067">ATP-binding</keyword>
<dbReference type="STRING" id="1051891.A0A0C3KZW0"/>
<dbReference type="GO" id="GO:0005524">
    <property type="term" value="F:ATP binding"/>
    <property type="evidence" value="ECO:0007669"/>
    <property type="project" value="UniProtKB-KW"/>
</dbReference>
<keyword evidence="2" id="KW-0547">Nucleotide-binding</keyword>
<dbReference type="HOGENOM" id="CLU_000288_7_18_1"/>
<gene>
    <name evidence="6" type="ORF">M407DRAFT_73926</name>
</gene>
<keyword evidence="3" id="KW-0418">Kinase</keyword>
<evidence type="ECO:0000256" key="4">
    <source>
        <dbReference type="ARBA" id="ARBA00022840"/>
    </source>
</evidence>
<dbReference type="PANTHER" id="PTHR44329:SF288">
    <property type="entry name" value="MITOGEN-ACTIVATED PROTEIN KINASE KINASE KINASE 20"/>
    <property type="match status" value="1"/>
</dbReference>
<keyword evidence="1" id="KW-0808">Transferase</keyword>
<protein>
    <recommendedName>
        <fullName evidence="5">Protein kinase domain-containing protein</fullName>
    </recommendedName>
</protein>
<dbReference type="PROSITE" id="PS50011">
    <property type="entry name" value="PROTEIN_KINASE_DOM"/>
    <property type="match status" value="1"/>
</dbReference>
<organism evidence="6 7">
    <name type="scientific">Tulasnella calospora MUT 4182</name>
    <dbReference type="NCBI Taxonomy" id="1051891"/>
    <lineage>
        <taxon>Eukaryota</taxon>
        <taxon>Fungi</taxon>
        <taxon>Dikarya</taxon>
        <taxon>Basidiomycota</taxon>
        <taxon>Agaricomycotina</taxon>
        <taxon>Agaricomycetes</taxon>
        <taxon>Cantharellales</taxon>
        <taxon>Tulasnellaceae</taxon>
        <taxon>Tulasnella</taxon>
    </lineage>
</organism>
<evidence type="ECO:0000313" key="7">
    <source>
        <dbReference type="Proteomes" id="UP000054248"/>
    </source>
</evidence>
<evidence type="ECO:0000256" key="3">
    <source>
        <dbReference type="ARBA" id="ARBA00022777"/>
    </source>
</evidence>
<dbReference type="Gene3D" id="1.10.510.10">
    <property type="entry name" value="Transferase(Phosphotransferase) domain 1"/>
    <property type="match status" value="1"/>
</dbReference>
<evidence type="ECO:0000256" key="1">
    <source>
        <dbReference type="ARBA" id="ARBA00022679"/>
    </source>
</evidence>
<evidence type="ECO:0000313" key="6">
    <source>
        <dbReference type="EMBL" id="KIO26933.1"/>
    </source>
</evidence>
<accession>A0A0C3KZW0</accession>
<dbReference type="GO" id="GO:0004674">
    <property type="term" value="F:protein serine/threonine kinase activity"/>
    <property type="evidence" value="ECO:0007669"/>
    <property type="project" value="TreeGrafter"/>
</dbReference>
<dbReference type="InterPro" id="IPR051681">
    <property type="entry name" value="Ser/Thr_Kinases-Pseudokinases"/>
</dbReference>
<dbReference type="InterPro" id="IPR001245">
    <property type="entry name" value="Ser-Thr/Tyr_kinase_cat_dom"/>
</dbReference>
<reference evidence="7" key="2">
    <citation type="submission" date="2015-01" db="EMBL/GenBank/DDBJ databases">
        <title>Evolutionary Origins and Diversification of the Mycorrhizal Mutualists.</title>
        <authorList>
            <consortium name="DOE Joint Genome Institute"/>
            <consortium name="Mycorrhizal Genomics Consortium"/>
            <person name="Kohler A."/>
            <person name="Kuo A."/>
            <person name="Nagy L.G."/>
            <person name="Floudas D."/>
            <person name="Copeland A."/>
            <person name="Barry K.W."/>
            <person name="Cichocki N."/>
            <person name="Veneault-Fourrey C."/>
            <person name="LaButti K."/>
            <person name="Lindquist E.A."/>
            <person name="Lipzen A."/>
            <person name="Lundell T."/>
            <person name="Morin E."/>
            <person name="Murat C."/>
            <person name="Riley R."/>
            <person name="Ohm R."/>
            <person name="Sun H."/>
            <person name="Tunlid A."/>
            <person name="Henrissat B."/>
            <person name="Grigoriev I.V."/>
            <person name="Hibbett D.S."/>
            <person name="Martin F."/>
        </authorList>
    </citation>
    <scope>NUCLEOTIDE SEQUENCE [LARGE SCALE GENOMIC DNA]</scope>
    <source>
        <strain evidence="7">MUT 4182</strain>
    </source>
</reference>
<evidence type="ECO:0000259" key="5">
    <source>
        <dbReference type="PROSITE" id="PS50011"/>
    </source>
</evidence>
<evidence type="ECO:0000256" key="2">
    <source>
        <dbReference type="ARBA" id="ARBA00022741"/>
    </source>
</evidence>
<dbReference type="PANTHER" id="PTHR44329">
    <property type="entry name" value="SERINE/THREONINE-PROTEIN KINASE TNNI3K-RELATED"/>
    <property type="match status" value="1"/>
</dbReference>
<keyword evidence="7" id="KW-1185">Reference proteome</keyword>
<name>A0A0C3KZW0_9AGAM</name>
<dbReference type="InterPro" id="IPR011009">
    <property type="entry name" value="Kinase-like_dom_sf"/>
</dbReference>